<dbReference type="InterPro" id="IPR051789">
    <property type="entry name" value="Bact_Polyamine_Transport"/>
</dbReference>
<dbReference type="GO" id="GO:0005886">
    <property type="term" value="C:plasma membrane"/>
    <property type="evidence" value="ECO:0007669"/>
    <property type="project" value="UniProtKB-SubCell"/>
</dbReference>
<evidence type="ECO:0000313" key="11">
    <source>
        <dbReference type="Proteomes" id="UP000324065"/>
    </source>
</evidence>
<dbReference type="Gene3D" id="1.10.3720.10">
    <property type="entry name" value="MetI-like"/>
    <property type="match status" value="1"/>
</dbReference>
<evidence type="ECO:0000256" key="8">
    <source>
        <dbReference type="RuleBase" id="RU363032"/>
    </source>
</evidence>
<evidence type="ECO:0000256" key="7">
    <source>
        <dbReference type="ARBA" id="ARBA00023136"/>
    </source>
</evidence>
<protein>
    <submittedName>
        <fullName evidence="10">ABC transporter permease subunit</fullName>
    </submittedName>
</protein>
<feature type="transmembrane region" description="Helical" evidence="8">
    <location>
        <begin position="180"/>
        <end position="201"/>
    </location>
</feature>
<feature type="domain" description="ABC transmembrane type-1" evidence="9">
    <location>
        <begin position="61"/>
        <end position="256"/>
    </location>
</feature>
<keyword evidence="3 8" id="KW-0813">Transport</keyword>
<feature type="transmembrane region" description="Helical" evidence="8">
    <location>
        <begin position="240"/>
        <end position="261"/>
    </location>
</feature>
<dbReference type="PANTHER" id="PTHR43848:SF2">
    <property type="entry name" value="PUTRESCINE TRANSPORT SYSTEM PERMEASE PROTEIN POTI"/>
    <property type="match status" value="1"/>
</dbReference>
<dbReference type="InterPro" id="IPR000515">
    <property type="entry name" value="MetI-like"/>
</dbReference>
<dbReference type="OrthoDB" id="9782004at2"/>
<sequence>MKRSPVFLYAMLAFGFAFLYVPILLLILYSFNESRLVTVWGGFSLKWYAELFRNEQMLNAALVSLRVAVTSATIATVLGTLSALMMGRFGRFRGRLLFTGMITAPLVMPEVITGLSLLLLFVSLETVIGWPAGRGIDTITIAHTTFCMAYVNVVVQSRLVGLDRSVEEAAMDLGARPLKAFLVITLPMLAPALVSGWLLSFTLSLDDLVIASFVAGPASTTLPMVVFSSVRLGVTPEINALATLLVLLATATILIAAGFMWRQERERERVATKALKTERGGSHTSSSRP</sequence>
<dbReference type="PANTHER" id="PTHR43848">
    <property type="entry name" value="PUTRESCINE TRANSPORT SYSTEM PERMEASE PROTEIN POTI"/>
    <property type="match status" value="1"/>
</dbReference>
<name>A0A5M6I7K4_9PROT</name>
<evidence type="ECO:0000256" key="6">
    <source>
        <dbReference type="ARBA" id="ARBA00022989"/>
    </source>
</evidence>
<organism evidence="10 11">
    <name type="scientific">Roseospira marina</name>
    <dbReference type="NCBI Taxonomy" id="140057"/>
    <lineage>
        <taxon>Bacteria</taxon>
        <taxon>Pseudomonadati</taxon>
        <taxon>Pseudomonadota</taxon>
        <taxon>Alphaproteobacteria</taxon>
        <taxon>Rhodospirillales</taxon>
        <taxon>Rhodospirillaceae</taxon>
        <taxon>Roseospira</taxon>
    </lineage>
</organism>
<feature type="transmembrane region" description="Helical" evidence="8">
    <location>
        <begin position="96"/>
        <end position="122"/>
    </location>
</feature>
<comment type="subcellular location">
    <subcellularLocation>
        <location evidence="1 8">Cell membrane</location>
        <topology evidence="1 8">Multi-pass membrane protein</topology>
    </subcellularLocation>
</comment>
<evidence type="ECO:0000256" key="2">
    <source>
        <dbReference type="ARBA" id="ARBA00007069"/>
    </source>
</evidence>
<evidence type="ECO:0000256" key="5">
    <source>
        <dbReference type="ARBA" id="ARBA00022692"/>
    </source>
</evidence>
<comment type="caution">
    <text evidence="10">The sequence shown here is derived from an EMBL/GenBank/DDBJ whole genome shotgun (WGS) entry which is preliminary data.</text>
</comment>
<gene>
    <name evidence="10" type="ORF">F1188_17105</name>
</gene>
<dbReference type="Proteomes" id="UP000324065">
    <property type="component" value="Unassembled WGS sequence"/>
</dbReference>
<keyword evidence="11" id="KW-1185">Reference proteome</keyword>
<feature type="transmembrane region" description="Helical" evidence="8">
    <location>
        <begin position="60"/>
        <end position="84"/>
    </location>
</feature>
<keyword evidence="6 8" id="KW-1133">Transmembrane helix</keyword>
<dbReference type="Pfam" id="PF00528">
    <property type="entry name" value="BPD_transp_1"/>
    <property type="match status" value="1"/>
</dbReference>
<keyword evidence="7 8" id="KW-0472">Membrane</keyword>
<evidence type="ECO:0000259" key="9">
    <source>
        <dbReference type="PROSITE" id="PS50928"/>
    </source>
</evidence>
<evidence type="ECO:0000256" key="1">
    <source>
        <dbReference type="ARBA" id="ARBA00004651"/>
    </source>
</evidence>
<comment type="similarity">
    <text evidence="2">Belongs to the binding-protein-dependent transport system permease family. CysTW subfamily.</text>
</comment>
<evidence type="ECO:0000256" key="3">
    <source>
        <dbReference type="ARBA" id="ARBA00022448"/>
    </source>
</evidence>
<dbReference type="CDD" id="cd06261">
    <property type="entry name" value="TM_PBP2"/>
    <property type="match status" value="1"/>
</dbReference>
<reference evidence="10 11" key="1">
    <citation type="submission" date="2019-09" db="EMBL/GenBank/DDBJ databases">
        <title>Genome sequence of Roseospira marina, one of the more divergent members of the non-sulfur purple photosynthetic bacterial family, the Rhodospirillaceae.</title>
        <authorList>
            <person name="Meyer T."/>
            <person name="Kyndt J."/>
        </authorList>
    </citation>
    <scope>NUCLEOTIDE SEQUENCE [LARGE SCALE GENOMIC DNA]</scope>
    <source>
        <strain evidence="10 11">DSM 15113</strain>
    </source>
</reference>
<dbReference type="InterPro" id="IPR035906">
    <property type="entry name" value="MetI-like_sf"/>
</dbReference>
<evidence type="ECO:0000313" key="10">
    <source>
        <dbReference type="EMBL" id="KAA5604186.1"/>
    </source>
</evidence>
<feature type="transmembrane region" description="Helical" evidence="8">
    <location>
        <begin position="7"/>
        <end position="31"/>
    </location>
</feature>
<dbReference type="GO" id="GO:0055085">
    <property type="term" value="P:transmembrane transport"/>
    <property type="evidence" value="ECO:0007669"/>
    <property type="project" value="InterPro"/>
</dbReference>
<keyword evidence="5 8" id="KW-0812">Transmembrane</keyword>
<feature type="transmembrane region" description="Helical" evidence="8">
    <location>
        <begin position="208"/>
        <end position="228"/>
    </location>
</feature>
<evidence type="ECO:0000256" key="4">
    <source>
        <dbReference type="ARBA" id="ARBA00022475"/>
    </source>
</evidence>
<dbReference type="RefSeq" id="WP_150063663.1">
    <property type="nucleotide sequence ID" value="NZ_JACHII010000020.1"/>
</dbReference>
<keyword evidence="4" id="KW-1003">Cell membrane</keyword>
<dbReference type="PROSITE" id="PS50928">
    <property type="entry name" value="ABC_TM1"/>
    <property type="match status" value="1"/>
</dbReference>
<proteinExistence type="inferred from homology"/>
<dbReference type="EMBL" id="VWPJ01000021">
    <property type="protein sequence ID" value="KAA5604186.1"/>
    <property type="molecule type" value="Genomic_DNA"/>
</dbReference>
<accession>A0A5M6I7K4</accession>
<dbReference type="SUPFAM" id="SSF161098">
    <property type="entry name" value="MetI-like"/>
    <property type="match status" value="1"/>
</dbReference>
<dbReference type="AlphaFoldDB" id="A0A5M6I7K4"/>